<dbReference type="OrthoDB" id="191686at2759"/>
<dbReference type="Proteomes" id="UP000272942">
    <property type="component" value="Unassembled WGS sequence"/>
</dbReference>
<dbReference type="WBParaSite" id="ECPE_0001406201-mRNA-1">
    <property type="protein sequence ID" value="ECPE_0001406201-mRNA-1"/>
    <property type="gene ID" value="ECPE_0001406201"/>
</dbReference>
<proteinExistence type="predicted"/>
<dbReference type="SUPFAM" id="SSF47473">
    <property type="entry name" value="EF-hand"/>
    <property type="match status" value="1"/>
</dbReference>
<dbReference type="PRINTS" id="PR00450">
    <property type="entry name" value="RECOVERIN"/>
</dbReference>
<evidence type="ECO:0000256" key="1">
    <source>
        <dbReference type="ARBA" id="ARBA00022837"/>
    </source>
</evidence>
<name>A0A183B487_9TREM</name>
<dbReference type="InterPro" id="IPR011992">
    <property type="entry name" value="EF-hand-dom_pair"/>
</dbReference>
<protein>
    <submittedName>
        <fullName evidence="6">EF-hand domain-containing protein</fullName>
    </submittedName>
</protein>
<feature type="compositionally biased region" description="Polar residues" evidence="2">
    <location>
        <begin position="115"/>
        <end position="131"/>
    </location>
</feature>
<keyword evidence="1" id="KW-0106">Calcium</keyword>
<evidence type="ECO:0000313" key="5">
    <source>
        <dbReference type="Proteomes" id="UP000272942"/>
    </source>
</evidence>
<organism evidence="6">
    <name type="scientific">Echinostoma caproni</name>
    <dbReference type="NCBI Taxonomy" id="27848"/>
    <lineage>
        <taxon>Eukaryota</taxon>
        <taxon>Metazoa</taxon>
        <taxon>Spiralia</taxon>
        <taxon>Lophotrochozoa</taxon>
        <taxon>Platyhelminthes</taxon>
        <taxon>Trematoda</taxon>
        <taxon>Digenea</taxon>
        <taxon>Plagiorchiida</taxon>
        <taxon>Echinostomata</taxon>
        <taxon>Echinostomatoidea</taxon>
        <taxon>Echinostomatidae</taxon>
        <taxon>Echinostoma</taxon>
    </lineage>
</organism>
<dbReference type="PROSITE" id="PS50222">
    <property type="entry name" value="EF_HAND_2"/>
    <property type="match status" value="1"/>
</dbReference>
<feature type="region of interest" description="Disordered" evidence="2">
    <location>
        <begin position="62"/>
        <end position="131"/>
    </location>
</feature>
<evidence type="ECO:0000313" key="6">
    <source>
        <dbReference type="WBParaSite" id="ECPE_0001406201-mRNA-1"/>
    </source>
</evidence>
<gene>
    <name evidence="4" type="ORF">ECPE_LOCUS14022</name>
</gene>
<feature type="compositionally biased region" description="Basic and acidic residues" evidence="2">
    <location>
        <begin position="8"/>
        <end position="20"/>
    </location>
</feature>
<keyword evidence="5" id="KW-1185">Reference proteome</keyword>
<evidence type="ECO:0000313" key="4">
    <source>
        <dbReference type="EMBL" id="VDP91294.1"/>
    </source>
</evidence>
<dbReference type="PROSITE" id="PS00018">
    <property type="entry name" value="EF_HAND_1"/>
    <property type="match status" value="1"/>
</dbReference>
<sequence length="131" mass="14455">MIGTAIKLPEDEATPERRSEKLFNQMDTDRDDRLSLEEFTLGVKSDDMMLRVLAMNTSDPDIRLNVEGANPKDDCPPSSGPPLEPRRSVADCQALKSSSDFNLGTGSSKHLRTTPGCTRTHLFSDSNSSQR</sequence>
<accession>A0A183B487</accession>
<feature type="compositionally biased region" description="Polar residues" evidence="2">
    <location>
        <begin position="95"/>
        <end position="108"/>
    </location>
</feature>
<dbReference type="GO" id="GO:0005509">
    <property type="term" value="F:calcium ion binding"/>
    <property type="evidence" value="ECO:0007669"/>
    <property type="project" value="InterPro"/>
</dbReference>
<dbReference type="EMBL" id="UZAN01056514">
    <property type="protein sequence ID" value="VDP91294.1"/>
    <property type="molecule type" value="Genomic_DNA"/>
</dbReference>
<evidence type="ECO:0000259" key="3">
    <source>
        <dbReference type="PROSITE" id="PS50222"/>
    </source>
</evidence>
<dbReference type="InterPro" id="IPR002048">
    <property type="entry name" value="EF_hand_dom"/>
</dbReference>
<reference evidence="4 5" key="2">
    <citation type="submission" date="2018-11" db="EMBL/GenBank/DDBJ databases">
        <authorList>
            <consortium name="Pathogen Informatics"/>
        </authorList>
    </citation>
    <scope>NUCLEOTIDE SEQUENCE [LARGE SCALE GENOMIC DNA]</scope>
    <source>
        <strain evidence="4 5">Egypt</strain>
    </source>
</reference>
<feature type="region of interest" description="Disordered" evidence="2">
    <location>
        <begin position="1"/>
        <end position="20"/>
    </location>
</feature>
<feature type="compositionally biased region" description="Basic and acidic residues" evidence="2">
    <location>
        <begin position="62"/>
        <end position="75"/>
    </location>
</feature>
<feature type="domain" description="EF-hand" evidence="3">
    <location>
        <begin position="14"/>
        <end position="49"/>
    </location>
</feature>
<evidence type="ECO:0000256" key="2">
    <source>
        <dbReference type="SAM" id="MobiDB-lite"/>
    </source>
</evidence>
<reference evidence="6" key="1">
    <citation type="submission" date="2016-06" db="UniProtKB">
        <authorList>
            <consortium name="WormBaseParasite"/>
        </authorList>
    </citation>
    <scope>IDENTIFICATION</scope>
</reference>
<dbReference type="Gene3D" id="1.10.238.10">
    <property type="entry name" value="EF-hand"/>
    <property type="match status" value="1"/>
</dbReference>
<dbReference type="AlphaFoldDB" id="A0A183B487"/>
<dbReference type="InterPro" id="IPR018247">
    <property type="entry name" value="EF_Hand_1_Ca_BS"/>
</dbReference>